<reference evidence="1" key="1">
    <citation type="submission" date="2022-03" db="EMBL/GenBank/DDBJ databases">
        <authorList>
            <person name="Tunstrom K."/>
        </authorList>
    </citation>
    <scope>NUCLEOTIDE SEQUENCE</scope>
</reference>
<evidence type="ECO:0000313" key="2">
    <source>
        <dbReference type="Proteomes" id="UP001153954"/>
    </source>
</evidence>
<proteinExistence type="predicted"/>
<comment type="caution">
    <text evidence="1">The sequence shown here is derived from an EMBL/GenBank/DDBJ whole genome shotgun (WGS) entry which is preliminary data.</text>
</comment>
<keyword evidence="2" id="KW-1185">Reference proteome</keyword>
<organism evidence="1 2">
    <name type="scientific">Euphydryas editha</name>
    <name type="common">Edith's checkerspot</name>
    <dbReference type="NCBI Taxonomy" id="104508"/>
    <lineage>
        <taxon>Eukaryota</taxon>
        <taxon>Metazoa</taxon>
        <taxon>Ecdysozoa</taxon>
        <taxon>Arthropoda</taxon>
        <taxon>Hexapoda</taxon>
        <taxon>Insecta</taxon>
        <taxon>Pterygota</taxon>
        <taxon>Neoptera</taxon>
        <taxon>Endopterygota</taxon>
        <taxon>Lepidoptera</taxon>
        <taxon>Glossata</taxon>
        <taxon>Ditrysia</taxon>
        <taxon>Papilionoidea</taxon>
        <taxon>Nymphalidae</taxon>
        <taxon>Nymphalinae</taxon>
        <taxon>Euphydryas</taxon>
    </lineage>
</organism>
<gene>
    <name evidence="1" type="ORF">EEDITHA_LOCUS6519</name>
</gene>
<evidence type="ECO:0000313" key="1">
    <source>
        <dbReference type="EMBL" id="CAH2090578.1"/>
    </source>
</evidence>
<name>A0AAU9TV02_EUPED</name>
<dbReference type="Proteomes" id="UP001153954">
    <property type="component" value="Unassembled WGS sequence"/>
</dbReference>
<sequence length="86" mass="9582">MLLAEEEIEANACDTEKSRKAFRLDVGDSRMAVALGMQLEKDLDLILQVANTFSDQILEKAKKKIKSYATTSGAKKLQLQPKKTQP</sequence>
<dbReference type="EMBL" id="CAKOGL010000009">
    <property type="protein sequence ID" value="CAH2090578.1"/>
    <property type="molecule type" value="Genomic_DNA"/>
</dbReference>
<protein>
    <submittedName>
        <fullName evidence="1">Uncharacterized protein</fullName>
    </submittedName>
</protein>
<accession>A0AAU9TV02</accession>
<dbReference type="AlphaFoldDB" id="A0AAU9TV02"/>